<keyword evidence="2" id="KW-1185">Reference proteome</keyword>
<gene>
    <name evidence="1" type="ORF">ACFQ21_13535</name>
</gene>
<name>A0ABW3K2C6_9BACT</name>
<sequence length="67" mass="7702">MTGGKRDTTIILDKKDFLSKLDRARDPINSIKLAGHHQRISVKRNELEETFDTVDGRTLMNILEYGE</sequence>
<evidence type="ECO:0000313" key="1">
    <source>
        <dbReference type="EMBL" id="MFD1000339.1"/>
    </source>
</evidence>
<dbReference type="RefSeq" id="WP_377579746.1">
    <property type="nucleotide sequence ID" value="NZ_JBHTKA010000004.1"/>
</dbReference>
<comment type="caution">
    <text evidence="1">The sequence shown here is derived from an EMBL/GenBank/DDBJ whole genome shotgun (WGS) entry which is preliminary data.</text>
</comment>
<evidence type="ECO:0000313" key="2">
    <source>
        <dbReference type="Proteomes" id="UP001597112"/>
    </source>
</evidence>
<organism evidence="1 2">
    <name type="scientific">Ohtaekwangia kribbensis</name>
    <dbReference type="NCBI Taxonomy" id="688913"/>
    <lineage>
        <taxon>Bacteria</taxon>
        <taxon>Pseudomonadati</taxon>
        <taxon>Bacteroidota</taxon>
        <taxon>Cytophagia</taxon>
        <taxon>Cytophagales</taxon>
        <taxon>Fulvivirgaceae</taxon>
        <taxon>Ohtaekwangia</taxon>
    </lineage>
</organism>
<dbReference type="EMBL" id="JBHTKA010000004">
    <property type="protein sequence ID" value="MFD1000339.1"/>
    <property type="molecule type" value="Genomic_DNA"/>
</dbReference>
<protein>
    <submittedName>
        <fullName evidence="1">Uncharacterized protein</fullName>
    </submittedName>
</protein>
<accession>A0ABW3K2C6</accession>
<dbReference type="Proteomes" id="UP001597112">
    <property type="component" value="Unassembled WGS sequence"/>
</dbReference>
<reference evidence="2" key="1">
    <citation type="journal article" date="2019" name="Int. J. Syst. Evol. Microbiol.">
        <title>The Global Catalogue of Microorganisms (GCM) 10K type strain sequencing project: providing services to taxonomists for standard genome sequencing and annotation.</title>
        <authorList>
            <consortium name="The Broad Institute Genomics Platform"/>
            <consortium name="The Broad Institute Genome Sequencing Center for Infectious Disease"/>
            <person name="Wu L."/>
            <person name="Ma J."/>
        </authorList>
    </citation>
    <scope>NUCLEOTIDE SEQUENCE [LARGE SCALE GENOMIC DNA]</scope>
    <source>
        <strain evidence="2">CCUG 58938</strain>
    </source>
</reference>
<proteinExistence type="predicted"/>